<gene>
    <name evidence="3" type="ORF">ARMOST_16516</name>
</gene>
<accession>A0A284RWG0</accession>
<reference evidence="4" key="1">
    <citation type="journal article" date="2017" name="Nat. Ecol. Evol.">
        <title>Genome expansion and lineage-specific genetic innovations in the forest pathogenic fungi Armillaria.</title>
        <authorList>
            <person name="Sipos G."/>
            <person name="Prasanna A.N."/>
            <person name="Walter M.C."/>
            <person name="O'Connor E."/>
            <person name="Balint B."/>
            <person name="Krizsan K."/>
            <person name="Kiss B."/>
            <person name="Hess J."/>
            <person name="Varga T."/>
            <person name="Slot J."/>
            <person name="Riley R."/>
            <person name="Boka B."/>
            <person name="Rigling D."/>
            <person name="Barry K."/>
            <person name="Lee J."/>
            <person name="Mihaltcheva S."/>
            <person name="LaButti K."/>
            <person name="Lipzen A."/>
            <person name="Waldron R."/>
            <person name="Moloney N.M."/>
            <person name="Sperisen C."/>
            <person name="Kredics L."/>
            <person name="Vagvoelgyi C."/>
            <person name="Patrignani A."/>
            <person name="Fitzpatrick D."/>
            <person name="Nagy I."/>
            <person name="Doyle S."/>
            <person name="Anderson J.B."/>
            <person name="Grigoriev I.V."/>
            <person name="Gueldener U."/>
            <person name="Muensterkoetter M."/>
            <person name="Nagy L.G."/>
        </authorList>
    </citation>
    <scope>NUCLEOTIDE SEQUENCE [LARGE SCALE GENOMIC DNA]</scope>
    <source>
        <strain evidence="4">C18/9</strain>
    </source>
</reference>
<keyword evidence="4" id="KW-1185">Reference proteome</keyword>
<organism evidence="3 4">
    <name type="scientific">Armillaria ostoyae</name>
    <name type="common">Armillaria root rot fungus</name>
    <dbReference type="NCBI Taxonomy" id="47428"/>
    <lineage>
        <taxon>Eukaryota</taxon>
        <taxon>Fungi</taxon>
        <taxon>Dikarya</taxon>
        <taxon>Basidiomycota</taxon>
        <taxon>Agaricomycotina</taxon>
        <taxon>Agaricomycetes</taxon>
        <taxon>Agaricomycetidae</taxon>
        <taxon>Agaricales</taxon>
        <taxon>Marasmiineae</taxon>
        <taxon>Physalacriaceae</taxon>
        <taxon>Armillaria</taxon>
    </lineage>
</organism>
<protein>
    <recommendedName>
        <fullName evidence="2">Ribonuclease H1 N-terminal domain-containing protein</fullName>
    </recommendedName>
</protein>
<dbReference type="SUPFAM" id="SSF55658">
    <property type="entry name" value="L9 N-domain-like"/>
    <property type="match status" value="1"/>
</dbReference>
<evidence type="ECO:0000256" key="1">
    <source>
        <dbReference type="SAM" id="MobiDB-lite"/>
    </source>
</evidence>
<proteinExistence type="predicted"/>
<dbReference type="Proteomes" id="UP000219338">
    <property type="component" value="Unassembled WGS sequence"/>
</dbReference>
<feature type="domain" description="Ribonuclease H1 N-terminal" evidence="2">
    <location>
        <begin position="115"/>
        <end position="156"/>
    </location>
</feature>
<feature type="compositionally biased region" description="Low complexity" evidence="1">
    <location>
        <begin position="40"/>
        <end position="79"/>
    </location>
</feature>
<evidence type="ECO:0000313" key="3">
    <source>
        <dbReference type="EMBL" id="SJL13079.1"/>
    </source>
</evidence>
<sequence length="171" mass="17189">MASDKGKVPERGQEPASITPEALRVLLDAIQALTLVQSPAPSAAANSGSDSAAASSGSSNAASSATTSVPSSSSGNSGPNNGGGMHAGVNVAPTHTGFHCSACGAYNVGQSQAAWYVITAGRQVGVFSSWLLVQPHVTGVAHACFRRYPNQQAARQAYDDALAAGLVRVLP</sequence>
<dbReference type="AlphaFoldDB" id="A0A284RWG0"/>
<dbReference type="Pfam" id="PF01693">
    <property type="entry name" value="Cauli_VI"/>
    <property type="match status" value="1"/>
</dbReference>
<dbReference type="InterPro" id="IPR009027">
    <property type="entry name" value="Ribosomal_bL9/RNase_H1_N"/>
</dbReference>
<dbReference type="OMA" id="EWSIVQP"/>
<dbReference type="Gene3D" id="3.40.970.10">
    <property type="entry name" value="Ribonuclease H1, N-terminal domain"/>
    <property type="match status" value="1"/>
</dbReference>
<name>A0A284RWG0_ARMOS</name>
<feature type="region of interest" description="Disordered" evidence="1">
    <location>
        <begin position="40"/>
        <end position="88"/>
    </location>
</feature>
<dbReference type="OrthoDB" id="3270804at2759"/>
<evidence type="ECO:0000313" key="4">
    <source>
        <dbReference type="Proteomes" id="UP000219338"/>
    </source>
</evidence>
<dbReference type="InterPro" id="IPR037056">
    <property type="entry name" value="RNase_H1_N_sf"/>
</dbReference>
<dbReference type="EMBL" id="FUEG01000019">
    <property type="protein sequence ID" value="SJL13079.1"/>
    <property type="molecule type" value="Genomic_DNA"/>
</dbReference>
<dbReference type="InterPro" id="IPR011320">
    <property type="entry name" value="RNase_H1_N"/>
</dbReference>
<evidence type="ECO:0000259" key="2">
    <source>
        <dbReference type="Pfam" id="PF01693"/>
    </source>
</evidence>